<proteinExistence type="predicted"/>
<name>A0A5P8VYB8_9NOSO</name>
<dbReference type="KEGG" id="nsh:GXM_02920"/>
<protein>
    <submittedName>
        <fullName evidence="1">Uncharacterized protein</fullName>
    </submittedName>
</protein>
<gene>
    <name evidence="1" type="ORF">GXM_02920</name>
</gene>
<evidence type="ECO:0000313" key="1">
    <source>
        <dbReference type="EMBL" id="QFS45443.1"/>
    </source>
</evidence>
<dbReference type="EMBL" id="CP045226">
    <property type="protein sequence ID" value="QFS45443.1"/>
    <property type="molecule type" value="Genomic_DNA"/>
</dbReference>
<reference evidence="1 2" key="1">
    <citation type="submission" date="2019-10" db="EMBL/GenBank/DDBJ databases">
        <title>Genomic and transcriptomic insights into the perfect genentic adaptation of a filamentous nitrogen-fixing cyanobacterium to rice fields.</title>
        <authorList>
            <person name="Chen Z."/>
        </authorList>
    </citation>
    <scope>NUCLEOTIDE SEQUENCE [LARGE SCALE GENOMIC DNA]</scope>
    <source>
        <strain evidence="1">CCNUC1</strain>
    </source>
</reference>
<keyword evidence="2" id="KW-1185">Reference proteome</keyword>
<dbReference type="Proteomes" id="UP000326678">
    <property type="component" value="Chromosome Gxm1"/>
</dbReference>
<accession>A0A5P8VYB8</accession>
<dbReference type="AlphaFoldDB" id="A0A5P8VYB8"/>
<sequence>MGNTVQLRIFGTNFIPVETRNFASLPRFLGLTELYWVIG</sequence>
<evidence type="ECO:0000313" key="2">
    <source>
        <dbReference type="Proteomes" id="UP000326678"/>
    </source>
</evidence>
<organism evidence="1 2">
    <name type="scientific">Nostoc sphaeroides CCNUC1</name>
    <dbReference type="NCBI Taxonomy" id="2653204"/>
    <lineage>
        <taxon>Bacteria</taxon>
        <taxon>Bacillati</taxon>
        <taxon>Cyanobacteriota</taxon>
        <taxon>Cyanophyceae</taxon>
        <taxon>Nostocales</taxon>
        <taxon>Nostocaceae</taxon>
        <taxon>Nostoc</taxon>
    </lineage>
</organism>